<dbReference type="EMBL" id="SDEE01000176">
    <property type="protein sequence ID" value="RXW19919.1"/>
    <property type="molecule type" value="Genomic_DNA"/>
</dbReference>
<keyword evidence="3" id="KW-1185">Reference proteome</keyword>
<dbReference type="OrthoDB" id="3360715at2759"/>
<dbReference type="STRING" id="2316362.A0A4Q2DJB6"/>
<dbReference type="Proteomes" id="UP000290288">
    <property type="component" value="Unassembled WGS sequence"/>
</dbReference>
<sequence>MVATLPPLGPGGVLSEQFVQDSFHSYLKSSLTQAKLERLIDEDLLSSAEADLMITGPALCLFFAALRSTTNPPSVPLPRPKTATSTPSAGGKSRPTEPQQPTELSYENCPPAFVSFLRVWAKNVPLIQELAPEYQHDVARAICGLEPLCQPIDITITGIAADLRGVAIEISQRRSFQDRYASALQAALDSGGGPSGSSSSGGGGSLSSKKASFVPPPVYQPSPPPSPHTAPIPLSGGRTSLDSSTPSSLALPAVLRPGGAGPGHRRHASAGSATLSPHTYTTSRPSSVSSTSSVAPPSPTSPSLFPFDSPAIEFIRETLYASLADQIESVPSLTKQLKRDPSRAYFASVSFAILDVAMRGITPDGEIVGVLGKRLTLVECPQPLRPFMNELVAIGKEARDIENQDTELVVKLLSSAESSQEVMPVPRLERVRRMLEFGIGVERDGSGDRDERRYSITGRTVAFTNRISSLALGLTRLKAFRDRQDYVFKVLEGLGQS</sequence>
<evidence type="ECO:0000313" key="3">
    <source>
        <dbReference type="Proteomes" id="UP000290288"/>
    </source>
</evidence>
<feature type="compositionally biased region" description="Polar residues" evidence="1">
    <location>
        <begin position="96"/>
        <end position="105"/>
    </location>
</feature>
<organism evidence="2 3">
    <name type="scientific">Candolleomyces aberdarensis</name>
    <dbReference type="NCBI Taxonomy" id="2316362"/>
    <lineage>
        <taxon>Eukaryota</taxon>
        <taxon>Fungi</taxon>
        <taxon>Dikarya</taxon>
        <taxon>Basidiomycota</taxon>
        <taxon>Agaricomycotina</taxon>
        <taxon>Agaricomycetes</taxon>
        <taxon>Agaricomycetidae</taxon>
        <taxon>Agaricales</taxon>
        <taxon>Agaricineae</taxon>
        <taxon>Psathyrellaceae</taxon>
        <taxon>Candolleomyces</taxon>
    </lineage>
</organism>
<feature type="region of interest" description="Disordered" evidence="1">
    <location>
        <begin position="72"/>
        <end position="105"/>
    </location>
</feature>
<evidence type="ECO:0000256" key="1">
    <source>
        <dbReference type="SAM" id="MobiDB-lite"/>
    </source>
</evidence>
<name>A0A4Q2DJB6_9AGAR</name>
<feature type="compositionally biased region" description="Gly residues" evidence="1">
    <location>
        <begin position="190"/>
        <end position="205"/>
    </location>
</feature>
<feature type="compositionally biased region" description="Polar residues" evidence="1">
    <location>
        <begin position="237"/>
        <end position="248"/>
    </location>
</feature>
<evidence type="ECO:0000313" key="2">
    <source>
        <dbReference type="EMBL" id="RXW19919.1"/>
    </source>
</evidence>
<proteinExistence type="predicted"/>
<protein>
    <submittedName>
        <fullName evidence="2">Uncharacterized protein</fullName>
    </submittedName>
</protein>
<feature type="compositionally biased region" description="Pro residues" evidence="1">
    <location>
        <begin position="214"/>
        <end position="230"/>
    </location>
</feature>
<comment type="caution">
    <text evidence="2">The sequence shown here is derived from an EMBL/GenBank/DDBJ whole genome shotgun (WGS) entry which is preliminary data.</text>
</comment>
<gene>
    <name evidence="2" type="ORF">EST38_g5937</name>
</gene>
<feature type="compositionally biased region" description="Low complexity" evidence="1">
    <location>
        <begin position="279"/>
        <end position="302"/>
    </location>
</feature>
<reference evidence="2 3" key="1">
    <citation type="submission" date="2019-01" db="EMBL/GenBank/DDBJ databases">
        <title>Draft genome sequence of Psathyrella aberdarensis IHI B618.</title>
        <authorList>
            <person name="Buettner E."/>
            <person name="Kellner H."/>
        </authorList>
    </citation>
    <scope>NUCLEOTIDE SEQUENCE [LARGE SCALE GENOMIC DNA]</scope>
    <source>
        <strain evidence="2 3">IHI B618</strain>
    </source>
</reference>
<feature type="region of interest" description="Disordered" evidence="1">
    <location>
        <begin position="187"/>
        <end position="302"/>
    </location>
</feature>
<dbReference type="AlphaFoldDB" id="A0A4Q2DJB6"/>
<accession>A0A4Q2DJB6</accession>